<dbReference type="Proteomes" id="UP000229370">
    <property type="component" value="Unassembled WGS sequence"/>
</dbReference>
<gene>
    <name evidence="1" type="ORF">CO007_01855</name>
</gene>
<dbReference type="AlphaFoldDB" id="A0A2M8GN82"/>
<proteinExistence type="predicted"/>
<sequence>MISAKKLLTEIAKRLNLRLDDVIYFTPKEISRALETGKLPDFESRKSNYTLIIIGNNVVLK</sequence>
<evidence type="ECO:0000313" key="1">
    <source>
        <dbReference type="EMBL" id="PJC81988.1"/>
    </source>
</evidence>
<name>A0A2M8GN82_9BACT</name>
<protein>
    <submittedName>
        <fullName evidence="1">Uncharacterized protein</fullName>
    </submittedName>
</protein>
<dbReference type="EMBL" id="PFQK01000034">
    <property type="protein sequence ID" value="PJC81988.1"/>
    <property type="molecule type" value="Genomic_DNA"/>
</dbReference>
<accession>A0A2M8GN82</accession>
<reference evidence="2" key="1">
    <citation type="submission" date="2017-09" db="EMBL/GenBank/DDBJ databases">
        <title>Depth-based differentiation of microbial function through sediment-hosted aquifers and enrichment of novel symbionts in the deep terrestrial subsurface.</title>
        <authorList>
            <person name="Probst A.J."/>
            <person name="Ladd B."/>
            <person name="Jarett J.K."/>
            <person name="Geller-Mcgrath D.E."/>
            <person name="Sieber C.M.K."/>
            <person name="Emerson J.B."/>
            <person name="Anantharaman K."/>
            <person name="Thomas B.C."/>
            <person name="Malmstrom R."/>
            <person name="Stieglmeier M."/>
            <person name="Klingl A."/>
            <person name="Woyke T."/>
            <person name="Ryan C.M."/>
            <person name="Banfield J.F."/>
        </authorList>
    </citation>
    <scope>NUCLEOTIDE SEQUENCE [LARGE SCALE GENOMIC DNA]</scope>
</reference>
<comment type="caution">
    <text evidence="1">The sequence shown here is derived from an EMBL/GenBank/DDBJ whole genome shotgun (WGS) entry which is preliminary data.</text>
</comment>
<evidence type="ECO:0000313" key="2">
    <source>
        <dbReference type="Proteomes" id="UP000229370"/>
    </source>
</evidence>
<organism evidence="1 2">
    <name type="scientific">Candidatus Roizmanbacteria bacterium CG_4_8_14_3_um_filter_36_10</name>
    <dbReference type="NCBI Taxonomy" id="1974834"/>
    <lineage>
        <taxon>Bacteria</taxon>
        <taxon>Candidatus Roizmaniibacteriota</taxon>
    </lineage>
</organism>